<evidence type="ECO:0000256" key="5">
    <source>
        <dbReference type="ARBA" id="ARBA00023136"/>
    </source>
</evidence>
<dbReference type="RefSeq" id="WP_175371164.1">
    <property type="nucleotide sequence ID" value="NZ_JABWCS010000202.1"/>
</dbReference>
<organism evidence="8 9">
    <name type="scientific">Paenibacillus agri</name>
    <dbReference type="NCBI Taxonomy" id="2744309"/>
    <lineage>
        <taxon>Bacteria</taxon>
        <taxon>Bacillati</taxon>
        <taxon>Bacillota</taxon>
        <taxon>Bacilli</taxon>
        <taxon>Bacillales</taxon>
        <taxon>Paenibacillaceae</taxon>
        <taxon>Paenibacillus</taxon>
    </lineage>
</organism>
<evidence type="ECO:0000256" key="1">
    <source>
        <dbReference type="ARBA" id="ARBA00004162"/>
    </source>
</evidence>
<name>A0A850EMJ1_9BACL</name>
<feature type="domain" description="Phage shock protein PspC N-terminal" evidence="7">
    <location>
        <begin position="3"/>
        <end position="60"/>
    </location>
</feature>
<keyword evidence="3 6" id="KW-0812">Transmembrane</keyword>
<proteinExistence type="predicted"/>
<evidence type="ECO:0000313" key="8">
    <source>
        <dbReference type="EMBL" id="NUU60584.1"/>
    </source>
</evidence>
<evidence type="ECO:0000256" key="6">
    <source>
        <dbReference type="SAM" id="Phobius"/>
    </source>
</evidence>
<dbReference type="EMBL" id="JABWCS010000202">
    <property type="protein sequence ID" value="NUU60584.1"/>
    <property type="molecule type" value="Genomic_DNA"/>
</dbReference>
<evidence type="ECO:0000256" key="4">
    <source>
        <dbReference type="ARBA" id="ARBA00022989"/>
    </source>
</evidence>
<evidence type="ECO:0000256" key="3">
    <source>
        <dbReference type="ARBA" id="ARBA00022692"/>
    </source>
</evidence>
<dbReference type="InterPro" id="IPR052027">
    <property type="entry name" value="PspC"/>
</dbReference>
<feature type="transmembrane region" description="Helical" evidence="6">
    <location>
        <begin position="33"/>
        <end position="57"/>
    </location>
</feature>
<dbReference type="InterPro" id="IPR007168">
    <property type="entry name" value="Phageshock_PspC_N"/>
</dbReference>
<keyword evidence="4 6" id="KW-1133">Transmembrane helix</keyword>
<gene>
    <name evidence="8" type="ORF">HPT30_09535</name>
</gene>
<dbReference type="Proteomes" id="UP000564806">
    <property type="component" value="Unassembled WGS sequence"/>
</dbReference>
<dbReference type="Pfam" id="PF04024">
    <property type="entry name" value="PspC"/>
    <property type="match status" value="1"/>
</dbReference>
<sequence length="72" mass="8077">MTKFYRSRNDKKLSGLCGGIAQWLGIDATILRVITVVGAFFSFGTVALLYIILSILVPQEPYGNFSDKHDFY</sequence>
<dbReference type="PANTHER" id="PTHR33885">
    <property type="entry name" value="PHAGE SHOCK PROTEIN C"/>
    <property type="match status" value="1"/>
</dbReference>
<comment type="subcellular location">
    <subcellularLocation>
        <location evidence="1">Cell membrane</location>
        <topology evidence="1">Single-pass membrane protein</topology>
    </subcellularLocation>
</comment>
<keyword evidence="5 6" id="KW-0472">Membrane</keyword>
<keyword evidence="9" id="KW-1185">Reference proteome</keyword>
<protein>
    <submittedName>
        <fullName evidence="8">PspC domain-containing protein</fullName>
    </submittedName>
</protein>
<accession>A0A850EMJ1</accession>
<reference evidence="8" key="1">
    <citation type="submission" date="2020-06" db="EMBL/GenBank/DDBJ databases">
        <title>Paenibacillus sp. nov., isolated from soil.</title>
        <authorList>
            <person name="Seo Y.L."/>
        </authorList>
    </citation>
    <scope>NUCLEOTIDE SEQUENCE [LARGE SCALE GENOMIC DNA]</scope>
    <source>
        <strain evidence="8">JW14</strain>
    </source>
</reference>
<dbReference type="GO" id="GO:0005886">
    <property type="term" value="C:plasma membrane"/>
    <property type="evidence" value="ECO:0007669"/>
    <property type="project" value="UniProtKB-SubCell"/>
</dbReference>
<dbReference type="PANTHER" id="PTHR33885:SF3">
    <property type="entry name" value="PHAGE SHOCK PROTEIN C"/>
    <property type="match status" value="1"/>
</dbReference>
<dbReference type="AlphaFoldDB" id="A0A850EMJ1"/>
<evidence type="ECO:0000313" key="9">
    <source>
        <dbReference type="Proteomes" id="UP000564806"/>
    </source>
</evidence>
<keyword evidence="2" id="KW-1003">Cell membrane</keyword>
<evidence type="ECO:0000256" key="2">
    <source>
        <dbReference type="ARBA" id="ARBA00022475"/>
    </source>
</evidence>
<comment type="caution">
    <text evidence="8">The sequence shown here is derived from an EMBL/GenBank/DDBJ whole genome shotgun (WGS) entry which is preliminary data.</text>
</comment>
<evidence type="ECO:0000259" key="7">
    <source>
        <dbReference type="Pfam" id="PF04024"/>
    </source>
</evidence>